<evidence type="ECO:0000256" key="2">
    <source>
        <dbReference type="ARBA" id="ARBA00022692"/>
    </source>
</evidence>
<feature type="transmembrane region" description="Helical" evidence="5">
    <location>
        <begin position="382"/>
        <end position="400"/>
    </location>
</feature>
<evidence type="ECO:0000256" key="3">
    <source>
        <dbReference type="ARBA" id="ARBA00022989"/>
    </source>
</evidence>
<evidence type="ECO:0000313" key="7">
    <source>
        <dbReference type="EMBL" id="HEG91014.1"/>
    </source>
</evidence>
<protein>
    <submittedName>
        <fullName evidence="7">MFS transporter</fullName>
    </submittedName>
</protein>
<dbReference type="GO" id="GO:0005886">
    <property type="term" value="C:plasma membrane"/>
    <property type="evidence" value="ECO:0007669"/>
    <property type="project" value="TreeGrafter"/>
</dbReference>
<dbReference type="EMBL" id="DSIY01000152">
    <property type="protein sequence ID" value="HEG91014.1"/>
    <property type="molecule type" value="Genomic_DNA"/>
</dbReference>
<comment type="caution">
    <text evidence="7">The sequence shown here is derived from an EMBL/GenBank/DDBJ whole genome shotgun (WGS) entry which is preliminary data.</text>
</comment>
<feature type="transmembrane region" description="Helical" evidence="5">
    <location>
        <begin position="317"/>
        <end position="339"/>
    </location>
</feature>
<dbReference type="CDD" id="cd17478">
    <property type="entry name" value="MFS_FsR"/>
    <property type="match status" value="1"/>
</dbReference>
<sequence length="415" mass="43550">MNHSAIPRAATGRLAARDEYGTVYDRKGVALMAWAHFAHDLYPSFLGVLVPAVQTKLSIPLAVASLMVPAQQMPSILQPFIGYLADRTSRRWFVILAPATAAVSLSLVGLAPHFAVVVLLLLCSGISSAAFHAPAVALVGEFGGRHTGRAMAIFMTGGELARTLGPLLITAAIAFLTLEGTAVVMAVGLVAAVTLYLTLDTRAGDEASRQRRGEQPLRRLLRRRWLPMTGLLGVTALNTVSVTPMTFFLVKLLQTRGHSDLYGGVALSTLYASGIIGGLIGGTLSDRLGRRPTLALSALLTAPLTLVYLALENGSWAVLGLIVLIGLAAMPPRSVTLALANDIMPEARGPVAGLTLATSFVAQSLAALGFGALADLIGIEPAFWWSAWVSLLGLLFIPLIPPVSGKQGSPATERA</sequence>
<evidence type="ECO:0000256" key="4">
    <source>
        <dbReference type="ARBA" id="ARBA00023136"/>
    </source>
</evidence>
<dbReference type="Pfam" id="PF07690">
    <property type="entry name" value="MFS_1"/>
    <property type="match status" value="1"/>
</dbReference>
<accession>A0A831X052</accession>
<dbReference type="InterPro" id="IPR036259">
    <property type="entry name" value="MFS_trans_sf"/>
</dbReference>
<dbReference type="InterPro" id="IPR005829">
    <property type="entry name" value="Sugar_transporter_CS"/>
</dbReference>
<feature type="transmembrane region" description="Helical" evidence="5">
    <location>
        <begin position="117"/>
        <end position="139"/>
    </location>
</feature>
<dbReference type="Gene3D" id="1.20.1250.20">
    <property type="entry name" value="MFS general substrate transporter like domains"/>
    <property type="match status" value="2"/>
</dbReference>
<feature type="transmembrane region" description="Helical" evidence="5">
    <location>
        <begin position="184"/>
        <end position="204"/>
    </location>
</feature>
<evidence type="ECO:0000256" key="5">
    <source>
        <dbReference type="SAM" id="Phobius"/>
    </source>
</evidence>
<dbReference type="GO" id="GO:0022857">
    <property type="term" value="F:transmembrane transporter activity"/>
    <property type="evidence" value="ECO:0007669"/>
    <property type="project" value="InterPro"/>
</dbReference>
<dbReference type="SUPFAM" id="SSF103473">
    <property type="entry name" value="MFS general substrate transporter"/>
    <property type="match status" value="1"/>
</dbReference>
<dbReference type="PROSITE" id="PS50850">
    <property type="entry name" value="MFS"/>
    <property type="match status" value="1"/>
</dbReference>
<feature type="transmembrane region" description="Helical" evidence="5">
    <location>
        <begin position="293"/>
        <end position="311"/>
    </location>
</feature>
<dbReference type="PANTHER" id="PTHR43129">
    <property type="entry name" value="FOSMIDOMYCIN RESISTANCE PROTEIN"/>
    <property type="match status" value="1"/>
</dbReference>
<keyword evidence="3 5" id="KW-1133">Transmembrane helix</keyword>
<name>A0A831X052_9BACT</name>
<feature type="transmembrane region" description="Helical" evidence="5">
    <location>
        <begin position="351"/>
        <end position="370"/>
    </location>
</feature>
<reference evidence="7" key="1">
    <citation type="journal article" date="2020" name="mSystems">
        <title>Genome- and Community-Level Interaction Insights into Carbon Utilization and Element Cycling Functions of Hydrothermarchaeota in Hydrothermal Sediment.</title>
        <authorList>
            <person name="Zhou Z."/>
            <person name="Liu Y."/>
            <person name="Xu W."/>
            <person name="Pan J."/>
            <person name="Luo Z.H."/>
            <person name="Li M."/>
        </authorList>
    </citation>
    <scope>NUCLEOTIDE SEQUENCE [LARGE SCALE GENOMIC DNA]</scope>
    <source>
        <strain evidence="7">SpSt-210</strain>
    </source>
</reference>
<feature type="transmembrane region" description="Helical" evidence="5">
    <location>
        <begin position="160"/>
        <end position="178"/>
    </location>
</feature>
<feature type="transmembrane region" description="Helical" evidence="5">
    <location>
        <begin position="92"/>
        <end position="111"/>
    </location>
</feature>
<comment type="subcellular location">
    <subcellularLocation>
        <location evidence="1">Membrane</location>
        <topology evidence="1">Multi-pass membrane protein</topology>
    </subcellularLocation>
</comment>
<feature type="domain" description="Major facilitator superfamily (MFS) profile" evidence="6">
    <location>
        <begin position="28"/>
        <end position="405"/>
    </location>
</feature>
<dbReference type="PROSITE" id="PS00216">
    <property type="entry name" value="SUGAR_TRANSPORT_1"/>
    <property type="match status" value="1"/>
</dbReference>
<keyword evidence="4 5" id="KW-0472">Membrane</keyword>
<keyword evidence="2 5" id="KW-0812">Transmembrane</keyword>
<proteinExistence type="predicted"/>
<organism evidence="7">
    <name type="scientific">Thermorudis peleae</name>
    <dbReference type="NCBI Taxonomy" id="1382356"/>
    <lineage>
        <taxon>Bacteria</taxon>
        <taxon>Pseudomonadati</taxon>
        <taxon>Thermomicrobiota</taxon>
        <taxon>Thermomicrobia</taxon>
        <taxon>Thermomicrobia incertae sedis</taxon>
        <taxon>Thermorudis</taxon>
    </lineage>
</organism>
<dbReference type="InterPro" id="IPR011701">
    <property type="entry name" value="MFS"/>
</dbReference>
<gene>
    <name evidence="7" type="ORF">ENP34_06195</name>
</gene>
<dbReference type="PANTHER" id="PTHR43129:SF1">
    <property type="entry name" value="FOSMIDOMYCIN RESISTANCE PROTEIN"/>
    <property type="match status" value="1"/>
</dbReference>
<evidence type="ECO:0000259" key="6">
    <source>
        <dbReference type="PROSITE" id="PS50850"/>
    </source>
</evidence>
<dbReference type="InterPro" id="IPR020846">
    <property type="entry name" value="MFS_dom"/>
</dbReference>
<feature type="transmembrane region" description="Helical" evidence="5">
    <location>
        <begin position="225"/>
        <end position="249"/>
    </location>
</feature>
<feature type="transmembrane region" description="Helical" evidence="5">
    <location>
        <begin position="261"/>
        <end position="281"/>
    </location>
</feature>
<evidence type="ECO:0000256" key="1">
    <source>
        <dbReference type="ARBA" id="ARBA00004141"/>
    </source>
</evidence>
<dbReference type="AlphaFoldDB" id="A0A831X052"/>